<accession>A0A7S3B3G4</accession>
<dbReference type="Gene3D" id="3.90.25.10">
    <property type="entry name" value="UDP-galactose 4-epimerase, domain 1"/>
    <property type="match status" value="1"/>
</dbReference>
<dbReference type="InterPro" id="IPR008030">
    <property type="entry name" value="NmrA-like"/>
</dbReference>
<evidence type="ECO:0000256" key="2">
    <source>
        <dbReference type="ARBA" id="ARBA00022857"/>
    </source>
</evidence>
<dbReference type="EMBL" id="HBHX01044271">
    <property type="protein sequence ID" value="CAE0123827.1"/>
    <property type="molecule type" value="Transcribed_RNA"/>
</dbReference>
<evidence type="ECO:0000256" key="1">
    <source>
        <dbReference type="ARBA" id="ARBA00006328"/>
    </source>
</evidence>
<feature type="domain" description="NmrA-like" evidence="3">
    <location>
        <begin position="3"/>
        <end position="239"/>
    </location>
</feature>
<sequence length="301" mass="31867">MVVVVAGATGHVGLAAVNALVAQGVEVRALTRKSTSEAVAPLRELSKVQIVECNLSDGDASLATVFSDATAALLTCANFRGQVDAEKAFIDAAVAGGCPYLVKLATVQCYTAKDSPCEYARFHAEINEYCERVAGSMKVTTLCPNWFMTNHLADIFGTLPQSIIAYPVVSEAKATIVDPRDVGDVAAALLMTPDPSKYHGLTLDVAGPESTSMAQLAALYADTLGRPVKHVMCPMEAWIAAGVQAGLPDWLAQAVSLNFGYWEAGELAFESSPEVLALAPPKRTMSEWIHEWAPRSPPASA</sequence>
<comment type="similarity">
    <text evidence="1">Belongs to the NmrA-type oxidoreductase family.</text>
</comment>
<evidence type="ECO:0000313" key="4">
    <source>
        <dbReference type="EMBL" id="CAE0123827.1"/>
    </source>
</evidence>
<organism evidence="4">
    <name type="scientific">Haptolina ericina</name>
    <dbReference type="NCBI Taxonomy" id="156174"/>
    <lineage>
        <taxon>Eukaryota</taxon>
        <taxon>Haptista</taxon>
        <taxon>Haptophyta</taxon>
        <taxon>Prymnesiophyceae</taxon>
        <taxon>Prymnesiales</taxon>
        <taxon>Prymnesiaceae</taxon>
        <taxon>Haptolina</taxon>
    </lineage>
</organism>
<dbReference type="PANTHER" id="PTHR42748">
    <property type="entry name" value="NITROGEN METABOLITE REPRESSION PROTEIN NMRA FAMILY MEMBER"/>
    <property type="match status" value="1"/>
</dbReference>
<keyword evidence="2" id="KW-0521">NADP</keyword>
<dbReference type="InterPro" id="IPR036291">
    <property type="entry name" value="NAD(P)-bd_dom_sf"/>
</dbReference>
<evidence type="ECO:0000259" key="3">
    <source>
        <dbReference type="Pfam" id="PF05368"/>
    </source>
</evidence>
<dbReference type="PANTHER" id="PTHR42748:SF7">
    <property type="entry name" value="NMRA LIKE REDOX SENSOR 1-RELATED"/>
    <property type="match status" value="1"/>
</dbReference>
<dbReference type="SUPFAM" id="SSF51735">
    <property type="entry name" value="NAD(P)-binding Rossmann-fold domains"/>
    <property type="match status" value="1"/>
</dbReference>
<reference evidence="4" key="1">
    <citation type="submission" date="2021-01" db="EMBL/GenBank/DDBJ databases">
        <authorList>
            <person name="Corre E."/>
            <person name="Pelletier E."/>
            <person name="Niang G."/>
            <person name="Scheremetjew M."/>
            <person name="Finn R."/>
            <person name="Kale V."/>
            <person name="Holt S."/>
            <person name="Cochrane G."/>
            <person name="Meng A."/>
            <person name="Brown T."/>
            <person name="Cohen L."/>
        </authorList>
    </citation>
    <scope>NUCLEOTIDE SEQUENCE</scope>
    <source>
        <strain evidence="4">CCMP281</strain>
    </source>
</reference>
<dbReference type="Pfam" id="PF05368">
    <property type="entry name" value="NmrA"/>
    <property type="match status" value="1"/>
</dbReference>
<proteinExistence type="inferred from homology"/>
<dbReference type="InterPro" id="IPR051164">
    <property type="entry name" value="NmrA-like_oxidored"/>
</dbReference>
<protein>
    <recommendedName>
        <fullName evidence="3">NmrA-like domain-containing protein</fullName>
    </recommendedName>
</protein>
<name>A0A7S3B3G4_9EUKA</name>
<dbReference type="Gene3D" id="3.40.50.720">
    <property type="entry name" value="NAD(P)-binding Rossmann-like Domain"/>
    <property type="match status" value="1"/>
</dbReference>
<dbReference type="AlphaFoldDB" id="A0A7S3B3G4"/>
<gene>
    <name evidence="4" type="ORF">HERI1096_LOCUS24529</name>
</gene>